<dbReference type="EMBL" id="CP003155">
    <property type="protein sequence ID" value="AEV30959.1"/>
    <property type="molecule type" value="Genomic_DNA"/>
</dbReference>
<dbReference type="InterPro" id="IPR013815">
    <property type="entry name" value="ATP_grasp_subdomain_1"/>
</dbReference>
<proteinExistence type="inferred from homology"/>
<dbReference type="Proteomes" id="UP000005632">
    <property type="component" value="Chromosome"/>
</dbReference>
<evidence type="ECO:0000256" key="3">
    <source>
        <dbReference type="ARBA" id="ARBA00022598"/>
    </source>
</evidence>
<feature type="binding site" evidence="15">
    <location>
        <position position="334"/>
    </location>
    <ligand>
        <name>Mg(2+)</name>
        <dbReference type="ChEBI" id="CHEBI:18420"/>
        <label>2</label>
    </ligand>
</feature>
<dbReference type="Gene3D" id="3.40.50.20">
    <property type="match status" value="1"/>
</dbReference>
<keyword evidence="6 16" id="KW-0067">ATP-binding</keyword>
<evidence type="ECO:0000256" key="9">
    <source>
        <dbReference type="ARBA" id="ARBA00022984"/>
    </source>
</evidence>
<dbReference type="PROSITE" id="PS00844">
    <property type="entry name" value="DALA_DALA_LIGASE_2"/>
    <property type="match status" value="1"/>
</dbReference>
<keyword evidence="7 15" id="KW-0460">Magnesium</keyword>
<dbReference type="InterPro" id="IPR011761">
    <property type="entry name" value="ATP-grasp"/>
</dbReference>
<dbReference type="GO" id="GO:0005524">
    <property type="term" value="F:ATP binding"/>
    <property type="evidence" value="ECO:0007669"/>
    <property type="project" value="UniProtKB-UniRule"/>
</dbReference>
<evidence type="ECO:0000256" key="10">
    <source>
        <dbReference type="ARBA" id="ARBA00023211"/>
    </source>
</evidence>
<dbReference type="PROSITE" id="PS50975">
    <property type="entry name" value="ATP_GRASP"/>
    <property type="match status" value="1"/>
</dbReference>
<keyword evidence="3 13" id="KW-0436">Ligase</keyword>
<dbReference type="UniPathway" id="UPA00219"/>
<evidence type="ECO:0000256" key="12">
    <source>
        <dbReference type="ARBA" id="ARBA00047614"/>
    </source>
</evidence>
<dbReference type="InterPro" id="IPR011127">
    <property type="entry name" value="Dala_Dala_lig_N"/>
</dbReference>
<dbReference type="GO" id="GO:0046872">
    <property type="term" value="F:metal ion binding"/>
    <property type="evidence" value="ECO:0007669"/>
    <property type="project" value="UniProtKB-KW"/>
</dbReference>
<comment type="similarity">
    <text evidence="2 13">Belongs to the D-alanine--D-alanine ligase family.</text>
</comment>
<dbReference type="Gene3D" id="3.30.470.20">
    <property type="entry name" value="ATP-grasp fold, B domain"/>
    <property type="match status" value="1"/>
</dbReference>
<dbReference type="InterPro" id="IPR000291">
    <property type="entry name" value="D-Ala_lig_Van_CS"/>
</dbReference>
<keyword evidence="10 15" id="KW-0464">Manganese</keyword>
<dbReference type="KEGG" id="sgp:SpiGrapes_3214"/>
<feature type="binding site" evidence="15">
    <location>
        <position position="332"/>
    </location>
    <ligand>
        <name>Mg(2+)</name>
        <dbReference type="ChEBI" id="CHEBI:18420"/>
        <label>1</label>
    </ligand>
</feature>
<keyword evidence="11 13" id="KW-0961">Cell wall biogenesis/degradation</keyword>
<sequence length="384" mass="41340">MHVALLYGGRSSEHNVSIKSAQNIYTILKKLGHAVLPIGISLSGTFHLQEDKPIQETIDQRQNVTVLPGLGFSCNNNLLPIEVAFPVTHGMGGEDGNLQGLCFLAQIPLCGCDTVSSALGMHKELAQQLFASAGIPTVPTLSLNANAIAWLKEVEGASLPAFLGEHFFCSTCTTRIEIALPRILKQLGPSLLVKPENSGSSVGVTALKTPTGETLLSAIAYAAKFSECVLLQRLIEPMVEIECAVLTTQDKGLLVAGPGLVIDPAKQNAGFLTYAHKYGQIDTAHMQIPSTLDGETEKTIRDYAKKAFLSIKGDGYARVDFFFSDGLLYINEINTLPGMTATSHYPVLMQSCGYSLEQVVQTLLDHTILRAQEEKGRTYVPPGI</sequence>
<dbReference type="Gene3D" id="3.30.1490.20">
    <property type="entry name" value="ATP-grasp fold, A domain"/>
    <property type="match status" value="1"/>
</dbReference>
<evidence type="ECO:0000256" key="4">
    <source>
        <dbReference type="ARBA" id="ARBA00022723"/>
    </source>
</evidence>
<comment type="cofactor">
    <cofactor evidence="1">
        <name>Mn(2+)</name>
        <dbReference type="ChEBI" id="CHEBI:29035"/>
    </cofactor>
</comment>
<dbReference type="PANTHER" id="PTHR23132">
    <property type="entry name" value="D-ALANINE--D-ALANINE LIGASE"/>
    <property type="match status" value="1"/>
</dbReference>
<evidence type="ECO:0000256" key="13">
    <source>
        <dbReference type="HAMAP-Rule" id="MF_00047"/>
    </source>
</evidence>
<protein>
    <recommendedName>
        <fullName evidence="13">D-alanine--D-alanine ligase</fullName>
        <ecNumber evidence="13">6.3.2.4</ecNumber>
    </recommendedName>
    <alternativeName>
        <fullName evidence="13">D-Ala-D-Ala ligase</fullName>
    </alternativeName>
    <alternativeName>
        <fullName evidence="13">D-alanylalanine synthetase</fullName>
    </alternativeName>
</protein>
<evidence type="ECO:0000256" key="7">
    <source>
        <dbReference type="ARBA" id="ARBA00022842"/>
    </source>
</evidence>
<dbReference type="NCBIfam" id="NF002528">
    <property type="entry name" value="PRK01966.1-4"/>
    <property type="match status" value="1"/>
</dbReference>
<comment type="pathway">
    <text evidence="13">Cell wall biogenesis; peptidoglycan biosynthesis.</text>
</comment>
<evidence type="ECO:0000256" key="5">
    <source>
        <dbReference type="ARBA" id="ARBA00022741"/>
    </source>
</evidence>
<dbReference type="HAMAP" id="MF_00047">
    <property type="entry name" value="Dala_Dala_lig"/>
    <property type="match status" value="1"/>
</dbReference>
<dbReference type="OrthoDB" id="9813261at2"/>
<evidence type="ECO:0000313" key="19">
    <source>
        <dbReference type="Proteomes" id="UP000005632"/>
    </source>
</evidence>
<dbReference type="STRING" id="158190.SpiGrapes_3214"/>
<dbReference type="InterPro" id="IPR005905">
    <property type="entry name" value="D_ala_D_ala"/>
</dbReference>
<feature type="binding site" evidence="15">
    <location>
        <position position="320"/>
    </location>
    <ligand>
        <name>Mg(2+)</name>
        <dbReference type="ChEBI" id="CHEBI:18420"/>
        <label>1</label>
    </ligand>
</feature>
<dbReference type="Pfam" id="PF07478">
    <property type="entry name" value="Dala_Dala_lig_C"/>
    <property type="match status" value="1"/>
</dbReference>
<dbReference type="GO" id="GO:0009252">
    <property type="term" value="P:peptidoglycan biosynthetic process"/>
    <property type="evidence" value="ECO:0007669"/>
    <property type="project" value="UniProtKB-UniRule"/>
</dbReference>
<keyword evidence="9 13" id="KW-0573">Peptidoglycan synthesis</keyword>
<comment type="cofactor">
    <cofactor evidence="15">
        <name>Mg(2+)</name>
        <dbReference type="ChEBI" id="CHEBI:18420"/>
    </cofactor>
    <cofactor evidence="15">
        <name>Mn(2+)</name>
        <dbReference type="ChEBI" id="CHEBI:29035"/>
    </cofactor>
    <text evidence="15">Binds 2 magnesium or manganese ions per subunit.</text>
</comment>
<dbReference type="AlphaFoldDB" id="G8QQM9"/>
<dbReference type="GO" id="GO:0005829">
    <property type="term" value="C:cytosol"/>
    <property type="evidence" value="ECO:0007669"/>
    <property type="project" value="TreeGrafter"/>
</dbReference>
<evidence type="ECO:0000256" key="8">
    <source>
        <dbReference type="ARBA" id="ARBA00022960"/>
    </source>
</evidence>
<dbReference type="InterPro" id="IPR011095">
    <property type="entry name" value="Dala_Dala_lig_C"/>
</dbReference>
<evidence type="ECO:0000256" key="6">
    <source>
        <dbReference type="ARBA" id="ARBA00022840"/>
    </source>
</evidence>
<dbReference type="HOGENOM" id="CLU_039268_0_1_12"/>
<accession>G8QQM9</accession>
<feature type="active site" evidence="14">
    <location>
        <position position="343"/>
    </location>
</feature>
<feature type="active site" evidence="14">
    <location>
        <position position="13"/>
    </location>
</feature>
<feature type="domain" description="ATP-grasp" evidence="17">
    <location>
        <begin position="127"/>
        <end position="365"/>
    </location>
</feature>
<keyword evidence="19" id="KW-1185">Reference proteome</keyword>
<evidence type="ECO:0000259" key="17">
    <source>
        <dbReference type="PROSITE" id="PS50975"/>
    </source>
</evidence>
<dbReference type="RefSeq" id="WP_014271798.1">
    <property type="nucleotide sequence ID" value="NC_016633.1"/>
</dbReference>
<gene>
    <name evidence="13" type="primary">ddl</name>
    <name evidence="18" type="ordered locus">SpiGrapes_3214</name>
</gene>
<keyword evidence="5 16" id="KW-0547">Nucleotide-binding</keyword>
<keyword evidence="13" id="KW-0963">Cytoplasm</keyword>
<comment type="catalytic activity">
    <reaction evidence="12 13">
        <text>2 D-alanine + ATP = D-alanyl-D-alanine + ADP + phosphate + H(+)</text>
        <dbReference type="Rhea" id="RHEA:11224"/>
        <dbReference type="ChEBI" id="CHEBI:15378"/>
        <dbReference type="ChEBI" id="CHEBI:30616"/>
        <dbReference type="ChEBI" id="CHEBI:43474"/>
        <dbReference type="ChEBI" id="CHEBI:57416"/>
        <dbReference type="ChEBI" id="CHEBI:57822"/>
        <dbReference type="ChEBI" id="CHEBI:456216"/>
        <dbReference type="EC" id="6.3.2.4"/>
    </reaction>
</comment>
<dbReference type="GO" id="GO:0008716">
    <property type="term" value="F:D-alanine-D-alanine ligase activity"/>
    <property type="evidence" value="ECO:0007669"/>
    <property type="project" value="UniProtKB-UniRule"/>
</dbReference>
<organism evidence="18 19">
    <name type="scientific">Sphaerochaeta pleomorpha (strain ATCC BAA-1885 / DSM 22778 / Grapes)</name>
    <dbReference type="NCBI Taxonomy" id="158190"/>
    <lineage>
        <taxon>Bacteria</taxon>
        <taxon>Pseudomonadati</taxon>
        <taxon>Spirochaetota</taxon>
        <taxon>Spirochaetia</taxon>
        <taxon>Spirochaetales</taxon>
        <taxon>Sphaerochaetaceae</taxon>
        <taxon>Sphaerochaeta</taxon>
    </lineage>
</organism>
<evidence type="ECO:0000313" key="18">
    <source>
        <dbReference type="EMBL" id="AEV30959.1"/>
    </source>
</evidence>
<evidence type="ECO:0000256" key="15">
    <source>
        <dbReference type="PIRSR" id="PIRSR039102-3"/>
    </source>
</evidence>
<name>G8QQM9_SPHPG</name>
<dbReference type="EC" id="6.3.2.4" evidence="13"/>
<comment type="function">
    <text evidence="13">Cell wall formation.</text>
</comment>
<dbReference type="SUPFAM" id="SSF52440">
    <property type="entry name" value="PreATP-grasp domain"/>
    <property type="match status" value="1"/>
</dbReference>
<evidence type="ECO:0000256" key="1">
    <source>
        <dbReference type="ARBA" id="ARBA00001936"/>
    </source>
</evidence>
<dbReference type="GO" id="GO:0071555">
    <property type="term" value="P:cell wall organization"/>
    <property type="evidence" value="ECO:0007669"/>
    <property type="project" value="UniProtKB-KW"/>
</dbReference>
<dbReference type="PANTHER" id="PTHR23132:SF25">
    <property type="entry name" value="D-ALANINE--D-ALANINE LIGASE A"/>
    <property type="match status" value="1"/>
</dbReference>
<comment type="subcellular location">
    <subcellularLocation>
        <location evidence="13">Cytoplasm</location>
    </subcellularLocation>
</comment>
<evidence type="ECO:0000256" key="11">
    <source>
        <dbReference type="ARBA" id="ARBA00023316"/>
    </source>
</evidence>
<dbReference type="eggNOG" id="COG1181">
    <property type="taxonomic scope" value="Bacteria"/>
</dbReference>
<feature type="binding site" evidence="15">
    <location>
        <position position="332"/>
    </location>
    <ligand>
        <name>Mg(2+)</name>
        <dbReference type="ChEBI" id="CHEBI:18420"/>
        <label>2</label>
    </ligand>
</feature>
<keyword evidence="8 13" id="KW-0133">Cell shape</keyword>
<dbReference type="GO" id="GO:0008360">
    <property type="term" value="P:regulation of cell shape"/>
    <property type="evidence" value="ECO:0007669"/>
    <property type="project" value="UniProtKB-KW"/>
</dbReference>
<evidence type="ECO:0000256" key="2">
    <source>
        <dbReference type="ARBA" id="ARBA00010871"/>
    </source>
</evidence>
<dbReference type="PIRSF" id="PIRSF039102">
    <property type="entry name" value="Ddl/VanB"/>
    <property type="match status" value="1"/>
</dbReference>
<dbReference type="Pfam" id="PF01820">
    <property type="entry name" value="Dala_Dala_lig_N"/>
    <property type="match status" value="1"/>
</dbReference>
<evidence type="ECO:0000256" key="16">
    <source>
        <dbReference type="PROSITE-ProRule" id="PRU00409"/>
    </source>
</evidence>
<evidence type="ECO:0000256" key="14">
    <source>
        <dbReference type="PIRSR" id="PIRSR039102-1"/>
    </source>
</evidence>
<keyword evidence="4 15" id="KW-0479">Metal-binding</keyword>
<feature type="active site" evidence="14">
    <location>
        <position position="200"/>
    </location>
</feature>
<dbReference type="SUPFAM" id="SSF56059">
    <property type="entry name" value="Glutathione synthetase ATP-binding domain-like"/>
    <property type="match status" value="1"/>
</dbReference>
<dbReference type="PROSITE" id="PS00843">
    <property type="entry name" value="DALA_DALA_LIGASE_1"/>
    <property type="match status" value="1"/>
</dbReference>
<dbReference type="InterPro" id="IPR016185">
    <property type="entry name" value="PreATP-grasp_dom_sf"/>
</dbReference>
<reference evidence="18 19" key="1">
    <citation type="submission" date="2011-11" db="EMBL/GenBank/DDBJ databases">
        <title>Complete sequence of Spirochaeta sp. grapes.</title>
        <authorList>
            <consortium name="US DOE Joint Genome Institute"/>
            <person name="Lucas S."/>
            <person name="Han J."/>
            <person name="Lapidus A."/>
            <person name="Cheng J.-F."/>
            <person name="Goodwin L."/>
            <person name="Pitluck S."/>
            <person name="Peters L."/>
            <person name="Ovchinnikova G."/>
            <person name="Munk A.C."/>
            <person name="Detter J.C."/>
            <person name="Han C."/>
            <person name="Tapia R."/>
            <person name="Land M."/>
            <person name="Hauser L."/>
            <person name="Kyrpides N."/>
            <person name="Ivanova N."/>
            <person name="Pagani I."/>
            <person name="Ritalahtilisa K."/>
            <person name="Loeffler F."/>
            <person name="Woyke T."/>
        </authorList>
    </citation>
    <scope>NUCLEOTIDE SEQUENCE [LARGE SCALE GENOMIC DNA]</scope>
    <source>
        <strain evidence="19">ATCC BAA-1885 / DSM 22778 / Grapes</strain>
    </source>
</reference>